<feature type="transmembrane region" description="Helical" evidence="1">
    <location>
        <begin position="182"/>
        <end position="202"/>
    </location>
</feature>
<keyword evidence="1" id="KW-0812">Transmembrane</keyword>
<evidence type="ECO:0000256" key="1">
    <source>
        <dbReference type="SAM" id="Phobius"/>
    </source>
</evidence>
<feature type="transmembrane region" description="Helical" evidence="1">
    <location>
        <begin position="77"/>
        <end position="97"/>
    </location>
</feature>
<dbReference type="AlphaFoldDB" id="A0A4U1CR11"/>
<keyword evidence="1" id="KW-1133">Transmembrane helix</keyword>
<reference evidence="2 3" key="1">
    <citation type="submission" date="2019-04" db="EMBL/GenBank/DDBJ databases">
        <title>Pedobacter sp. RP-3-22 sp. nov., isolated from Arctic soil.</title>
        <authorList>
            <person name="Dahal R.H."/>
            <person name="Kim D.-U."/>
        </authorList>
    </citation>
    <scope>NUCLEOTIDE SEQUENCE [LARGE SCALE GENOMIC DNA]</scope>
    <source>
        <strain evidence="2 3">RP-3-22</strain>
    </source>
</reference>
<feature type="transmembrane region" description="Helical" evidence="1">
    <location>
        <begin position="41"/>
        <end position="57"/>
    </location>
</feature>
<keyword evidence="1" id="KW-0472">Membrane</keyword>
<evidence type="ECO:0008006" key="4">
    <source>
        <dbReference type="Google" id="ProtNLM"/>
    </source>
</evidence>
<feature type="transmembrane region" description="Helical" evidence="1">
    <location>
        <begin position="450"/>
        <end position="469"/>
    </location>
</feature>
<feature type="transmembrane region" description="Helical" evidence="1">
    <location>
        <begin position="156"/>
        <end position="176"/>
    </location>
</feature>
<feature type="transmembrane region" description="Helical" evidence="1">
    <location>
        <begin position="258"/>
        <end position="277"/>
    </location>
</feature>
<name>A0A4U1CR11_9SPHI</name>
<feature type="transmembrane region" description="Helical" evidence="1">
    <location>
        <begin position="128"/>
        <end position="144"/>
    </location>
</feature>
<accession>A0A4U1CR11</accession>
<sequence>MQFTNMLTDNIQNQSRQKVLILIYIPWILSIIVQIDPVISFFVAWLGSFFIFYWTLLSKVRFISLDLSLTKQIMRPIVLIQLIFAGFMCCTSIFYFMDHMGYEYFNKVSRQPFKVNEGTYIIAKCQRMAVLAHAALVTGIILQIKQFPVIRHKLNLNLDFFLIWLCVFCYSFGVLASRIPSIYQFSFGLINVSITCSAFVFVRGVVQKKRGYMIFGGGLFAFNFLASTLTGYKESIIINIIIISFLLYPYYRKTILTLAIPTIYILLYILPTFANIIRSQSWNGEKSATEARTEAFNALIANDEPAIDETNWGFLTNRLSEINMFTRFVEHIPAERDYYGFEILKNSILAIIPRSLWPNKFVTETVSMQRVYEAGVANRISTVSAKTRPVVDGYVSAGFIGVFISIFLYGYITQWICNKAEDLFGGYELGCIVIFNAIFQNLWRGNNFEFLLNNIFYGYLSMFAIFWVLKKSNTIIELHANKNTADNSSL</sequence>
<keyword evidence="3" id="KW-1185">Reference proteome</keyword>
<proteinExistence type="predicted"/>
<dbReference type="EMBL" id="SWBR01000003">
    <property type="protein sequence ID" value="TKC08172.1"/>
    <property type="molecule type" value="Genomic_DNA"/>
</dbReference>
<evidence type="ECO:0000313" key="2">
    <source>
        <dbReference type="EMBL" id="TKC08172.1"/>
    </source>
</evidence>
<dbReference type="NCBIfam" id="NF046084">
    <property type="entry name" value="XrtY_assoc_Wzy"/>
    <property type="match status" value="1"/>
</dbReference>
<feature type="transmembrane region" description="Helical" evidence="1">
    <location>
        <begin position="211"/>
        <end position="229"/>
    </location>
</feature>
<protein>
    <recommendedName>
        <fullName evidence="4">Oligosaccharide repeat unit polymerase</fullName>
    </recommendedName>
</protein>
<gene>
    <name evidence="2" type="ORF">FA048_13515</name>
</gene>
<organism evidence="2 3">
    <name type="scientific">Pedobacter polaris</name>
    <dbReference type="NCBI Taxonomy" id="2571273"/>
    <lineage>
        <taxon>Bacteria</taxon>
        <taxon>Pseudomonadati</taxon>
        <taxon>Bacteroidota</taxon>
        <taxon>Sphingobacteriia</taxon>
        <taxon>Sphingobacteriales</taxon>
        <taxon>Sphingobacteriaceae</taxon>
        <taxon>Pedobacter</taxon>
    </lineage>
</organism>
<dbReference type="Proteomes" id="UP000309488">
    <property type="component" value="Unassembled WGS sequence"/>
</dbReference>
<feature type="transmembrane region" description="Helical" evidence="1">
    <location>
        <begin position="235"/>
        <end position="251"/>
    </location>
</feature>
<evidence type="ECO:0000313" key="3">
    <source>
        <dbReference type="Proteomes" id="UP000309488"/>
    </source>
</evidence>
<feature type="transmembrane region" description="Helical" evidence="1">
    <location>
        <begin position="393"/>
        <end position="412"/>
    </location>
</feature>
<comment type="caution">
    <text evidence="2">The sequence shown here is derived from an EMBL/GenBank/DDBJ whole genome shotgun (WGS) entry which is preliminary data.</text>
</comment>
<feature type="transmembrane region" description="Helical" evidence="1">
    <location>
        <begin position="424"/>
        <end position="444"/>
    </location>
</feature>